<proteinExistence type="inferred from homology"/>
<dbReference type="InterPro" id="IPR002685">
    <property type="entry name" value="Glyco_trans_15"/>
</dbReference>
<keyword evidence="9" id="KW-1185">Reference proteome</keyword>
<dbReference type="GO" id="GO:0016020">
    <property type="term" value="C:membrane"/>
    <property type="evidence" value="ECO:0007669"/>
    <property type="project" value="UniProtKB-SubCell"/>
</dbReference>
<dbReference type="FunFam" id="3.90.550.10:FF:000051">
    <property type="entry name" value="Alpha-1,2-mannosyltransferase (Ktr4)"/>
    <property type="match status" value="1"/>
</dbReference>
<dbReference type="GO" id="GO:0005794">
    <property type="term" value="C:Golgi apparatus"/>
    <property type="evidence" value="ECO:0007669"/>
    <property type="project" value="TreeGrafter"/>
</dbReference>
<evidence type="ECO:0000256" key="6">
    <source>
        <dbReference type="PIRSR" id="PIRSR018153-1"/>
    </source>
</evidence>
<dbReference type="GO" id="GO:0000026">
    <property type="term" value="F:alpha-1,2-mannosyltransferase activity"/>
    <property type="evidence" value="ECO:0007669"/>
    <property type="project" value="TreeGrafter"/>
</dbReference>
<evidence type="ECO:0000256" key="7">
    <source>
        <dbReference type="SAM" id="SignalP"/>
    </source>
</evidence>
<reference evidence="8 9" key="1">
    <citation type="journal article" date="2023" name="Elife">
        <title>Identification of key yeast species and microbe-microbe interactions impacting larval growth of Drosophila in the wild.</title>
        <authorList>
            <person name="Mure A."/>
            <person name="Sugiura Y."/>
            <person name="Maeda R."/>
            <person name="Honda K."/>
            <person name="Sakurai N."/>
            <person name="Takahashi Y."/>
            <person name="Watada M."/>
            <person name="Katoh T."/>
            <person name="Gotoh A."/>
            <person name="Gotoh Y."/>
            <person name="Taniguchi I."/>
            <person name="Nakamura K."/>
            <person name="Hayashi T."/>
            <person name="Katayama T."/>
            <person name="Uemura T."/>
            <person name="Hattori Y."/>
        </authorList>
    </citation>
    <scope>NUCLEOTIDE SEQUENCE [LARGE SCALE GENOMIC DNA]</scope>
    <source>
        <strain evidence="8 9">KH-74</strain>
    </source>
</reference>
<keyword evidence="4" id="KW-0808">Transferase</keyword>
<keyword evidence="5" id="KW-0812">Transmembrane</keyword>
<dbReference type="PANTHER" id="PTHR31121">
    <property type="entry name" value="ALPHA-1,2 MANNOSYLTRANSFERASE KTR1"/>
    <property type="match status" value="1"/>
</dbReference>
<keyword evidence="5" id="KW-0735">Signal-anchor</keyword>
<keyword evidence="7" id="KW-0732">Signal</keyword>
<dbReference type="InterPro" id="IPR029044">
    <property type="entry name" value="Nucleotide-diphossugar_trans"/>
</dbReference>
<feature type="chain" id="PRO_5043865236" evidence="7">
    <location>
        <begin position="21"/>
        <end position="427"/>
    </location>
</feature>
<feature type="active site" description="Nucleophile" evidence="6">
    <location>
        <position position="313"/>
    </location>
</feature>
<evidence type="ECO:0000256" key="1">
    <source>
        <dbReference type="ARBA" id="ARBA00004606"/>
    </source>
</evidence>
<evidence type="ECO:0000256" key="4">
    <source>
        <dbReference type="ARBA" id="ARBA00022679"/>
    </source>
</evidence>
<name>A0AAV5S421_MAUHU</name>
<evidence type="ECO:0000256" key="3">
    <source>
        <dbReference type="ARBA" id="ARBA00022676"/>
    </source>
</evidence>
<evidence type="ECO:0000256" key="5">
    <source>
        <dbReference type="ARBA" id="ARBA00022968"/>
    </source>
</evidence>
<dbReference type="GO" id="GO:0006487">
    <property type="term" value="P:protein N-linked glycosylation"/>
    <property type="evidence" value="ECO:0007669"/>
    <property type="project" value="TreeGrafter"/>
</dbReference>
<evidence type="ECO:0000256" key="2">
    <source>
        <dbReference type="ARBA" id="ARBA00007677"/>
    </source>
</evidence>
<gene>
    <name evidence="8" type="ORF">DAKH74_042290</name>
</gene>
<sequence>MWFWFKHVAFALSCMPLVMQLVVRIEGIRAGHALSQHFTSRSEELLHMYDAVRPSTKVRSLLPKLSSNTYEKDVVSNYMHKGNISGEAHPPRENATIVMLVRNMELEGALESMRSLEDHFNREYHYDFTFLNDVPFTEEFKRATTAMASGKTQYGLIPEEDWNRPDWIDEDKFARCMKKMVDEEVMYGDSTSYRNMCRFNSGYFFRQKLLDAYDYYLRIEPDVAYYCDFPYDPFKVLRQRKAKYGFVISMYEYENTIPTLWDAVEEFIATDASVHNDVNSYNFLTDKSLIGRLAPIVPSTSDYNLCHFWSNFEVGDLNFFRSDEYLRYFDHLDKKGGFHYERWGDAPVHSIGAALLLKREEIVHFDQISYYHPPFMTCPTAHDARLDQRCLCNMTDPFNIDVSPNSCLMRWWKNGSGKFFIREDRET</sequence>
<dbReference type="SUPFAM" id="SSF53448">
    <property type="entry name" value="Nucleotide-diphospho-sugar transferases"/>
    <property type="match status" value="1"/>
</dbReference>
<comment type="subcellular location">
    <subcellularLocation>
        <location evidence="1">Membrane</location>
        <topology evidence="1">Single-pass type II membrane protein</topology>
    </subcellularLocation>
</comment>
<accession>A0AAV5S421</accession>
<organism evidence="8 9">
    <name type="scientific">Maudiozyma humilis</name>
    <name type="common">Sour dough yeast</name>
    <name type="synonym">Kazachstania humilis</name>
    <dbReference type="NCBI Taxonomy" id="51915"/>
    <lineage>
        <taxon>Eukaryota</taxon>
        <taxon>Fungi</taxon>
        <taxon>Dikarya</taxon>
        <taxon>Ascomycota</taxon>
        <taxon>Saccharomycotina</taxon>
        <taxon>Saccharomycetes</taxon>
        <taxon>Saccharomycetales</taxon>
        <taxon>Saccharomycetaceae</taxon>
        <taxon>Maudiozyma</taxon>
    </lineage>
</organism>
<protein>
    <submittedName>
        <fullName evidence="8">Mannosyltransferase</fullName>
    </submittedName>
</protein>
<dbReference type="GO" id="GO:0006493">
    <property type="term" value="P:protein O-linked glycosylation"/>
    <property type="evidence" value="ECO:0007669"/>
    <property type="project" value="TreeGrafter"/>
</dbReference>
<dbReference type="Pfam" id="PF01793">
    <property type="entry name" value="Glyco_transf_15"/>
    <property type="match status" value="1"/>
</dbReference>
<dbReference type="Proteomes" id="UP001377567">
    <property type="component" value="Unassembled WGS sequence"/>
</dbReference>
<evidence type="ECO:0000313" key="8">
    <source>
        <dbReference type="EMBL" id="GMM57613.1"/>
    </source>
</evidence>
<dbReference type="AlphaFoldDB" id="A0AAV5S421"/>
<dbReference type="EMBL" id="BTGD01000013">
    <property type="protein sequence ID" value="GMM57613.1"/>
    <property type="molecule type" value="Genomic_DNA"/>
</dbReference>
<keyword evidence="3 8" id="KW-0328">Glycosyltransferase</keyword>
<feature type="signal peptide" evidence="7">
    <location>
        <begin position="1"/>
        <end position="20"/>
    </location>
</feature>
<comment type="similarity">
    <text evidence="2">Belongs to the glycosyltransferase 15 family.</text>
</comment>
<dbReference type="PANTHER" id="PTHR31121:SF10">
    <property type="entry name" value="MANNOSYLTRANSFERASE KTR2-RELATED"/>
    <property type="match status" value="1"/>
</dbReference>
<dbReference type="Gene3D" id="3.90.550.10">
    <property type="entry name" value="Spore Coat Polysaccharide Biosynthesis Protein SpsA, Chain A"/>
    <property type="match status" value="1"/>
</dbReference>
<evidence type="ECO:0000313" key="9">
    <source>
        <dbReference type="Proteomes" id="UP001377567"/>
    </source>
</evidence>
<dbReference type="GO" id="GO:0000032">
    <property type="term" value="P:cell wall mannoprotein biosynthetic process"/>
    <property type="evidence" value="ECO:0007669"/>
    <property type="project" value="TreeGrafter"/>
</dbReference>
<dbReference type="PIRSF" id="PIRSF018153">
    <property type="entry name" value="Glyco_trans_15"/>
    <property type="match status" value="1"/>
</dbReference>
<comment type="caution">
    <text evidence="8">The sequence shown here is derived from an EMBL/GenBank/DDBJ whole genome shotgun (WGS) entry which is preliminary data.</text>
</comment>